<organism evidence="2 3">
    <name type="scientific">Streptomyces coeruleofuscus</name>
    <dbReference type="NCBI Taxonomy" id="66879"/>
    <lineage>
        <taxon>Bacteria</taxon>
        <taxon>Bacillati</taxon>
        <taxon>Actinomycetota</taxon>
        <taxon>Actinomycetes</taxon>
        <taxon>Kitasatosporales</taxon>
        <taxon>Streptomycetaceae</taxon>
        <taxon>Streptomyces</taxon>
    </lineage>
</organism>
<sequence>MARAGVLYVWFLRELSIAVGSEKNSGTCRPEAWTRSARSIAAGEKTPIHRPPSEAKDFCGAK</sequence>
<keyword evidence="3" id="KW-1185">Reference proteome</keyword>
<evidence type="ECO:0000256" key="1">
    <source>
        <dbReference type="SAM" id="MobiDB-lite"/>
    </source>
</evidence>
<dbReference type="Proteomes" id="UP001499986">
    <property type="component" value="Unassembled WGS sequence"/>
</dbReference>
<evidence type="ECO:0000313" key="3">
    <source>
        <dbReference type="Proteomes" id="UP001499986"/>
    </source>
</evidence>
<comment type="caution">
    <text evidence="2">The sequence shown here is derived from an EMBL/GenBank/DDBJ whole genome shotgun (WGS) entry which is preliminary data.</text>
</comment>
<proteinExistence type="predicted"/>
<feature type="compositionally biased region" description="Basic and acidic residues" evidence="1">
    <location>
        <begin position="51"/>
        <end position="62"/>
    </location>
</feature>
<accession>A0ABP5VQH7</accession>
<dbReference type="EMBL" id="BAAASE010000006">
    <property type="protein sequence ID" value="GAA2408464.1"/>
    <property type="molecule type" value="Genomic_DNA"/>
</dbReference>
<gene>
    <name evidence="2" type="ORF">GCM10010255_50310</name>
</gene>
<feature type="region of interest" description="Disordered" evidence="1">
    <location>
        <begin position="40"/>
        <end position="62"/>
    </location>
</feature>
<evidence type="ECO:0008006" key="4">
    <source>
        <dbReference type="Google" id="ProtNLM"/>
    </source>
</evidence>
<name>A0ABP5VQH7_9ACTN</name>
<evidence type="ECO:0000313" key="2">
    <source>
        <dbReference type="EMBL" id="GAA2408464.1"/>
    </source>
</evidence>
<protein>
    <recommendedName>
        <fullName evidence="4">Secreted protein</fullName>
    </recommendedName>
</protein>
<reference evidence="3" key="1">
    <citation type="journal article" date="2019" name="Int. J. Syst. Evol. Microbiol.">
        <title>The Global Catalogue of Microorganisms (GCM) 10K type strain sequencing project: providing services to taxonomists for standard genome sequencing and annotation.</title>
        <authorList>
            <consortium name="The Broad Institute Genomics Platform"/>
            <consortium name="The Broad Institute Genome Sequencing Center for Infectious Disease"/>
            <person name="Wu L."/>
            <person name="Ma J."/>
        </authorList>
    </citation>
    <scope>NUCLEOTIDE SEQUENCE [LARGE SCALE GENOMIC DNA]</scope>
    <source>
        <strain evidence="3">JCM 4358</strain>
    </source>
</reference>